<evidence type="ECO:0000313" key="2">
    <source>
        <dbReference type="EMBL" id="KAK2569782.1"/>
    </source>
</evidence>
<name>A0AAD9QYC0_ACRCE</name>
<reference evidence="2" key="1">
    <citation type="journal article" date="2023" name="G3 (Bethesda)">
        <title>Whole genome assembly and annotation of the endangered Caribbean coral Acropora cervicornis.</title>
        <authorList>
            <person name="Selwyn J.D."/>
            <person name="Vollmer S.V."/>
        </authorList>
    </citation>
    <scope>NUCLEOTIDE SEQUENCE</scope>
    <source>
        <strain evidence="2">K2</strain>
    </source>
</reference>
<dbReference type="Proteomes" id="UP001249851">
    <property type="component" value="Unassembled WGS sequence"/>
</dbReference>
<feature type="region of interest" description="Disordered" evidence="1">
    <location>
        <begin position="67"/>
        <end position="116"/>
    </location>
</feature>
<accession>A0AAD9QYC0</accession>
<keyword evidence="3" id="KW-1185">Reference proteome</keyword>
<reference evidence="2" key="2">
    <citation type="journal article" date="2023" name="Science">
        <title>Genomic signatures of disease resistance in endangered staghorn corals.</title>
        <authorList>
            <person name="Vollmer S.V."/>
            <person name="Selwyn J.D."/>
            <person name="Despard B.A."/>
            <person name="Roesel C.L."/>
        </authorList>
    </citation>
    <scope>NUCLEOTIDE SEQUENCE</scope>
    <source>
        <strain evidence="2">K2</strain>
    </source>
</reference>
<sequence length="116" mass="13805">MWGCLRVNPKQRITNIMSDMNFVNLRQETYGISHNFSHDGRHDQELAQLPRHKSHLIQKRMKLIMDKVENQERQENRKGGSQGNEHRRLMISQGRELRKQRPQGTGVTEARQRYNN</sequence>
<evidence type="ECO:0000313" key="3">
    <source>
        <dbReference type="Proteomes" id="UP001249851"/>
    </source>
</evidence>
<protein>
    <submittedName>
        <fullName evidence="2">Uncharacterized protein</fullName>
    </submittedName>
</protein>
<dbReference type="AlphaFoldDB" id="A0AAD9QYC0"/>
<dbReference type="EMBL" id="JARQWQ010000009">
    <property type="protein sequence ID" value="KAK2569782.1"/>
    <property type="molecule type" value="Genomic_DNA"/>
</dbReference>
<evidence type="ECO:0000256" key="1">
    <source>
        <dbReference type="SAM" id="MobiDB-lite"/>
    </source>
</evidence>
<feature type="compositionally biased region" description="Basic and acidic residues" evidence="1">
    <location>
        <begin position="67"/>
        <end position="88"/>
    </location>
</feature>
<comment type="caution">
    <text evidence="2">The sequence shown here is derived from an EMBL/GenBank/DDBJ whole genome shotgun (WGS) entry which is preliminary data.</text>
</comment>
<organism evidence="2 3">
    <name type="scientific">Acropora cervicornis</name>
    <name type="common">Staghorn coral</name>
    <dbReference type="NCBI Taxonomy" id="6130"/>
    <lineage>
        <taxon>Eukaryota</taxon>
        <taxon>Metazoa</taxon>
        <taxon>Cnidaria</taxon>
        <taxon>Anthozoa</taxon>
        <taxon>Hexacorallia</taxon>
        <taxon>Scleractinia</taxon>
        <taxon>Astrocoeniina</taxon>
        <taxon>Acroporidae</taxon>
        <taxon>Acropora</taxon>
    </lineage>
</organism>
<gene>
    <name evidence="2" type="ORF">P5673_005624</name>
</gene>
<proteinExistence type="predicted"/>